<dbReference type="KEGG" id="spii:G7077_03245"/>
<evidence type="ECO:0000313" key="2">
    <source>
        <dbReference type="Proteomes" id="UP000503222"/>
    </source>
</evidence>
<gene>
    <name evidence="1" type="ORF">G7077_03245</name>
</gene>
<evidence type="ECO:0000313" key="1">
    <source>
        <dbReference type="EMBL" id="QIK78073.1"/>
    </source>
</evidence>
<keyword evidence="2" id="KW-1185">Reference proteome</keyword>
<accession>A0A6G7YMV4</accession>
<sequence>MNDVTKVELDPRLETPILVMPCPADLNDFAEPDRQREMREFYAKPGIIVIDQVIGEPVLTGLREGLSDYRRKFKEKFNFGRPDTESFRSAYDQAIKRMTDLTIALFGYDLKDGGTMSYRPLITADEPLHYDTYDVPCGQMSLMSVLNFDHRPRKWNVGPSFREICRDSAPDLEEILKKKKPGESPSVPIRTAGLKGFGPLKDGTPLHRIEFAPGAVWYANPKAISHQITYGGGAHFQQWNIDVSDCGCQSCIFEAFEVNVPNLRTPAPASAA</sequence>
<reference evidence="1 2" key="1">
    <citation type="submission" date="2020-03" db="EMBL/GenBank/DDBJ databases">
        <title>Sphingomonas sp. nov., isolated from fish.</title>
        <authorList>
            <person name="Hyun D.-W."/>
            <person name="Bae J.-W."/>
        </authorList>
    </citation>
    <scope>NUCLEOTIDE SEQUENCE [LARGE SCALE GENOMIC DNA]</scope>
    <source>
        <strain evidence="1 2">HDW15B</strain>
    </source>
</reference>
<protein>
    <submittedName>
        <fullName evidence="1">Uncharacterized protein</fullName>
    </submittedName>
</protein>
<dbReference type="RefSeq" id="WP_166410467.1">
    <property type="nucleotide sequence ID" value="NZ_CP049869.1"/>
</dbReference>
<dbReference type="EMBL" id="CP049869">
    <property type="protein sequence ID" value="QIK78073.1"/>
    <property type="molecule type" value="Genomic_DNA"/>
</dbReference>
<proteinExistence type="predicted"/>
<name>A0A6G7YMV4_9SPHN</name>
<organism evidence="1 2">
    <name type="scientific">Sphingomonas piscis</name>
    <dbReference type="NCBI Taxonomy" id="2714943"/>
    <lineage>
        <taxon>Bacteria</taxon>
        <taxon>Pseudomonadati</taxon>
        <taxon>Pseudomonadota</taxon>
        <taxon>Alphaproteobacteria</taxon>
        <taxon>Sphingomonadales</taxon>
        <taxon>Sphingomonadaceae</taxon>
        <taxon>Sphingomonas</taxon>
    </lineage>
</organism>
<dbReference type="Proteomes" id="UP000503222">
    <property type="component" value="Chromosome"/>
</dbReference>
<dbReference type="AlphaFoldDB" id="A0A6G7YMV4"/>